<feature type="region of interest" description="Disordered" evidence="1">
    <location>
        <begin position="52"/>
        <end position="180"/>
    </location>
</feature>
<sequence>MADSLVLTVPDKRQHYGKEAGTGEYARGSITTIFDRFWAILQAHLYPEVLHHPQPKGDRADGSRVIGNPPQGKSKPYATGHSIRGPPGLRAAGDTPQRCQPHRRRTMKRLLTQNEKTLRSTPKGSTLGHNGSQARGLRAPTPTQLRGRRENPPTRHHGSTQQKRTPRVNHKNGNKQMTSDCWAGGDTAVLQERAGRRYSAADCTYLVAQLHGRHLQGSTGQTALLMGVLDSTGDQYLSQNSGRTRGDTTLGQRMDYKAKHTSGIG</sequence>
<feature type="region of interest" description="Disordered" evidence="1">
    <location>
        <begin position="236"/>
        <end position="265"/>
    </location>
</feature>
<reference evidence="2" key="1">
    <citation type="submission" date="2022-03" db="EMBL/GenBank/DDBJ databases">
        <authorList>
            <person name="Alioto T."/>
            <person name="Alioto T."/>
            <person name="Gomez Garrido J."/>
        </authorList>
    </citation>
    <scope>NUCLEOTIDE SEQUENCE</scope>
</reference>
<feature type="compositionally biased region" description="Basic and acidic residues" evidence="1">
    <location>
        <begin position="52"/>
        <end position="62"/>
    </location>
</feature>
<evidence type="ECO:0000256" key="1">
    <source>
        <dbReference type="SAM" id="MobiDB-lite"/>
    </source>
</evidence>
<feature type="compositionally biased region" description="Polar residues" evidence="1">
    <location>
        <begin position="111"/>
        <end position="133"/>
    </location>
</feature>
<dbReference type="Proteomes" id="UP001295444">
    <property type="component" value="Chromosome 05"/>
</dbReference>
<feature type="compositionally biased region" description="Basic residues" evidence="1">
    <location>
        <begin position="154"/>
        <end position="173"/>
    </location>
</feature>
<protein>
    <submittedName>
        <fullName evidence="2">Uncharacterized protein</fullName>
    </submittedName>
</protein>
<dbReference type="EMBL" id="OW240916">
    <property type="protein sequence ID" value="CAH2295330.1"/>
    <property type="molecule type" value="Genomic_DNA"/>
</dbReference>
<gene>
    <name evidence="2" type="ORF">PECUL_23A035715</name>
</gene>
<keyword evidence="3" id="KW-1185">Reference proteome</keyword>
<evidence type="ECO:0000313" key="3">
    <source>
        <dbReference type="Proteomes" id="UP001295444"/>
    </source>
</evidence>
<name>A0AAD1WAG2_PELCU</name>
<accession>A0AAD1WAG2</accession>
<organism evidence="2 3">
    <name type="scientific">Pelobates cultripes</name>
    <name type="common">Western spadefoot toad</name>
    <dbReference type="NCBI Taxonomy" id="61616"/>
    <lineage>
        <taxon>Eukaryota</taxon>
        <taxon>Metazoa</taxon>
        <taxon>Chordata</taxon>
        <taxon>Craniata</taxon>
        <taxon>Vertebrata</taxon>
        <taxon>Euteleostomi</taxon>
        <taxon>Amphibia</taxon>
        <taxon>Batrachia</taxon>
        <taxon>Anura</taxon>
        <taxon>Pelobatoidea</taxon>
        <taxon>Pelobatidae</taxon>
        <taxon>Pelobates</taxon>
    </lineage>
</organism>
<evidence type="ECO:0000313" key="2">
    <source>
        <dbReference type="EMBL" id="CAH2295330.1"/>
    </source>
</evidence>
<feature type="compositionally biased region" description="Polar residues" evidence="1">
    <location>
        <begin position="236"/>
        <end position="251"/>
    </location>
</feature>
<proteinExistence type="predicted"/>
<dbReference type="AlphaFoldDB" id="A0AAD1WAG2"/>